<gene>
    <name evidence="1" type="ORF">MYCFIDRAFT_169051</name>
</gene>
<dbReference type="Proteomes" id="UP000016932">
    <property type="component" value="Unassembled WGS sequence"/>
</dbReference>
<dbReference type="RefSeq" id="XP_007920724.1">
    <property type="nucleotide sequence ID" value="XM_007922533.1"/>
</dbReference>
<keyword evidence="2" id="KW-1185">Reference proteome</keyword>
<organism evidence="1 2">
    <name type="scientific">Pseudocercospora fijiensis (strain CIRAD86)</name>
    <name type="common">Black leaf streak disease fungus</name>
    <name type="synonym">Mycosphaerella fijiensis</name>
    <dbReference type="NCBI Taxonomy" id="383855"/>
    <lineage>
        <taxon>Eukaryota</taxon>
        <taxon>Fungi</taxon>
        <taxon>Dikarya</taxon>
        <taxon>Ascomycota</taxon>
        <taxon>Pezizomycotina</taxon>
        <taxon>Dothideomycetes</taxon>
        <taxon>Dothideomycetidae</taxon>
        <taxon>Mycosphaerellales</taxon>
        <taxon>Mycosphaerellaceae</taxon>
        <taxon>Pseudocercospora</taxon>
    </lineage>
</organism>
<evidence type="ECO:0008006" key="3">
    <source>
        <dbReference type="Google" id="ProtNLM"/>
    </source>
</evidence>
<sequence length="203" mass="23031">MAQMHVKRTTMFKVPGEHIDTVLKEYEVLRKNAKRVSSPSMAFDVQCHIEPYIVSNVSRRVLNTGSPLSDGYTIVSQSIFKNHDDHEFYNKECEAHKELKARSSILGTDAAESSDMSLENHKQSPYWCVDPKVVKIITYSSSCISQLTKPPLRGREEFESIRNTSWPIVSTAARKEKLCGYVKNDISRMSRALYIVHCGIGCN</sequence>
<dbReference type="EMBL" id="KB446555">
    <property type="protein sequence ID" value="EME87192.1"/>
    <property type="molecule type" value="Genomic_DNA"/>
</dbReference>
<dbReference type="HOGENOM" id="CLU_1349435_0_0_1"/>
<accession>N1Q8E1</accession>
<dbReference type="KEGG" id="pfj:MYCFIDRAFT_169051"/>
<evidence type="ECO:0000313" key="2">
    <source>
        <dbReference type="Proteomes" id="UP000016932"/>
    </source>
</evidence>
<protein>
    <recommendedName>
        <fullName evidence="3">Stress-response A/B barrel domain-containing protein</fullName>
    </recommendedName>
</protein>
<dbReference type="AlphaFoldDB" id="N1Q8E1"/>
<reference evidence="1 2" key="1">
    <citation type="journal article" date="2012" name="PLoS Pathog.">
        <title>Diverse lifestyles and strategies of plant pathogenesis encoded in the genomes of eighteen Dothideomycetes fungi.</title>
        <authorList>
            <person name="Ohm R.A."/>
            <person name="Feau N."/>
            <person name="Henrissat B."/>
            <person name="Schoch C.L."/>
            <person name="Horwitz B.A."/>
            <person name="Barry K.W."/>
            <person name="Condon B.J."/>
            <person name="Copeland A.C."/>
            <person name="Dhillon B."/>
            <person name="Glaser F."/>
            <person name="Hesse C.N."/>
            <person name="Kosti I."/>
            <person name="LaButti K."/>
            <person name="Lindquist E.A."/>
            <person name="Lucas S."/>
            <person name="Salamov A.A."/>
            <person name="Bradshaw R.E."/>
            <person name="Ciuffetti L."/>
            <person name="Hamelin R.C."/>
            <person name="Kema G.H.J."/>
            <person name="Lawrence C."/>
            <person name="Scott J.A."/>
            <person name="Spatafora J.W."/>
            <person name="Turgeon B.G."/>
            <person name="de Wit P.J.G.M."/>
            <person name="Zhong S."/>
            <person name="Goodwin S.B."/>
            <person name="Grigoriev I.V."/>
        </authorList>
    </citation>
    <scope>NUCLEOTIDE SEQUENCE [LARGE SCALE GENOMIC DNA]</scope>
    <source>
        <strain evidence="1 2">CIRAD86</strain>
    </source>
</reference>
<dbReference type="GeneID" id="19332302"/>
<dbReference type="eggNOG" id="ENOG502STNI">
    <property type="taxonomic scope" value="Eukaryota"/>
</dbReference>
<dbReference type="OrthoDB" id="3830014at2759"/>
<proteinExistence type="predicted"/>
<evidence type="ECO:0000313" key="1">
    <source>
        <dbReference type="EMBL" id="EME87192.1"/>
    </source>
</evidence>
<name>N1Q8E1_PSEFD</name>
<dbReference type="VEuPathDB" id="FungiDB:MYCFIDRAFT_169051"/>